<dbReference type="PANTHER" id="PTHR16181">
    <property type="entry name" value="PROTEIN FAM83A-RELATED"/>
    <property type="match status" value="1"/>
</dbReference>
<dbReference type="GO" id="GO:0005737">
    <property type="term" value="C:cytoplasm"/>
    <property type="evidence" value="ECO:0007669"/>
    <property type="project" value="UniProtKB-SubCell"/>
</dbReference>
<feature type="region of interest" description="Disordered" evidence="4">
    <location>
        <begin position="447"/>
        <end position="643"/>
    </location>
</feature>
<gene>
    <name evidence="6" type="ORF">GSTENG00008085001</name>
</gene>
<evidence type="ECO:0000256" key="3">
    <source>
        <dbReference type="ARBA" id="ARBA00022490"/>
    </source>
</evidence>
<evidence type="ECO:0000256" key="4">
    <source>
        <dbReference type="SAM" id="MobiDB-lite"/>
    </source>
</evidence>
<dbReference type="HOGENOM" id="CLU_019056_1_0_1"/>
<dbReference type="PANTHER" id="PTHR16181:SF29">
    <property type="entry name" value="PROTEIN FAM83A-RELATED"/>
    <property type="match status" value="1"/>
</dbReference>
<evidence type="ECO:0000259" key="5">
    <source>
        <dbReference type="Pfam" id="PF07894"/>
    </source>
</evidence>
<feature type="region of interest" description="Disordered" evidence="4">
    <location>
        <begin position="681"/>
        <end position="706"/>
    </location>
</feature>
<dbReference type="Ensembl" id="ENSTNIT00000007455.1">
    <property type="protein sequence ID" value="ENSTNIP00000007297.1"/>
    <property type="gene ID" value="ENSTNIG00000004645.1"/>
</dbReference>
<dbReference type="FunFam" id="3.30.870.10:FF:000004">
    <property type="entry name" value="protein FAM83H isoform X2"/>
    <property type="match status" value="1"/>
</dbReference>
<evidence type="ECO:0000313" key="8">
    <source>
        <dbReference type="Proteomes" id="UP000007303"/>
    </source>
</evidence>
<dbReference type="AlphaFoldDB" id="Q4T300"/>
<evidence type="ECO:0000313" key="7">
    <source>
        <dbReference type="Ensembl" id="ENSTNIP00000007297.1"/>
    </source>
</evidence>
<feature type="compositionally biased region" description="Basic and acidic residues" evidence="4">
    <location>
        <begin position="562"/>
        <end position="584"/>
    </location>
</feature>
<feature type="compositionally biased region" description="Pro residues" evidence="4">
    <location>
        <begin position="457"/>
        <end position="469"/>
    </location>
</feature>
<evidence type="ECO:0000256" key="2">
    <source>
        <dbReference type="ARBA" id="ARBA00006937"/>
    </source>
</evidence>
<organism evidence="6">
    <name type="scientific">Tetraodon nigroviridis</name>
    <name type="common">Spotted green pufferfish</name>
    <name type="synonym">Chelonodon nigroviridis</name>
    <dbReference type="NCBI Taxonomy" id="99883"/>
    <lineage>
        <taxon>Eukaryota</taxon>
        <taxon>Metazoa</taxon>
        <taxon>Chordata</taxon>
        <taxon>Craniata</taxon>
        <taxon>Vertebrata</taxon>
        <taxon>Euteleostomi</taxon>
        <taxon>Actinopterygii</taxon>
        <taxon>Neopterygii</taxon>
        <taxon>Teleostei</taxon>
        <taxon>Neoteleostei</taxon>
        <taxon>Acanthomorphata</taxon>
        <taxon>Eupercaria</taxon>
        <taxon>Tetraodontiformes</taxon>
        <taxon>Tetradontoidea</taxon>
        <taxon>Tetraodontidae</taxon>
        <taxon>Tetraodon</taxon>
    </lineage>
</organism>
<dbReference type="GO" id="GO:0019901">
    <property type="term" value="F:protein kinase binding"/>
    <property type="evidence" value="ECO:0007669"/>
    <property type="project" value="TreeGrafter"/>
</dbReference>
<feature type="compositionally biased region" description="Acidic residues" evidence="4">
    <location>
        <begin position="613"/>
        <end position="622"/>
    </location>
</feature>
<evidence type="ECO:0000313" key="6">
    <source>
        <dbReference type="EMBL" id="CAF92732.1"/>
    </source>
</evidence>
<sequence>MALSQIQCLDDHHVNWRVSESKAEFFYSEDQRVAVEELIAKGRGAFTDYIRDAGVRNFLSEPELERIVQRAEAYRPGHEHQRPETPGNLTPGSAEDGGDGNVSLQYWPDRSEASVAELDLGWPEAISYRGVTRVTVHTQPPVEGHTHIKEVVRKSIAAAQKVIAVVMDVFTDVDIFRDLLDASYRRRVPVYIIIDMAAVPCFLSMCGRADMHRGHLKNLRVRCCGGVEFFTRSAQKVRGSLGQKFLLVDGDRAISGSYSFTWSSSRLDRNLITVITGQAVETFDLQFRDLYLVSRSVSLNKVPMGDEPVPDPLPQAPPAPVPAAVARKLINPKYALVTTGTHVSPTSSDQNSSNKNSQNPTGLKITKGRLKHVVEEPPVHPALAGLEKAYLIPYLPTWPEPDPPSDVIGFINIRDEKRAHQVHLQRSERFEVSQAIRFSSPLMLPQNAEEQEKRTPSHPPSPAGNPPKPQTGTGQSTEQTDTTDSNTTLSADTDKPEPPSPTGVAAEPPQVVRSPAATPPVPKPRTLQLLVDPASSEQLGKPLVMLTKMERPETEEDSVDAGTREDATPSRRRAFLKDGGRDDGSNDEGSQDSTKVICDRAANEQPSSTSTASEEEFYDCSPEDPLANGVSARSGRGHRQGDGVNMMARLSQSMLDLREPDQSEDSAALIRQSQQLRLKIQSSPHKHIGQVRKPPASGKLSAIPFIPDGKRVSPPWV</sequence>
<feature type="region of interest" description="Disordered" evidence="4">
    <location>
        <begin position="340"/>
        <end position="363"/>
    </location>
</feature>
<keyword evidence="8" id="KW-1185">Reference proteome</keyword>
<keyword evidence="3" id="KW-0963">Cytoplasm</keyword>
<feature type="region of interest" description="Disordered" evidence="4">
    <location>
        <begin position="74"/>
        <end position="101"/>
    </location>
</feature>
<dbReference type="SUPFAM" id="SSF56024">
    <property type="entry name" value="Phospholipase D/nuclease"/>
    <property type="match status" value="1"/>
</dbReference>
<feature type="compositionally biased region" description="Low complexity" evidence="4">
    <location>
        <begin position="470"/>
        <end position="491"/>
    </location>
</feature>
<dbReference type="Gene3D" id="3.30.870.10">
    <property type="entry name" value="Endonuclease Chain A"/>
    <property type="match status" value="1"/>
</dbReference>
<reference evidence="6" key="2">
    <citation type="submission" date="2004-02" db="EMBL/GenBank/DDBJ databases">
        <authorList>
            <consortium name="Genoscope"/>
            <consortium name="Whitehead Institute Centre for Genome Research"/>
        </authorList>
    </citation>
    <scope>NUCLEOTIDE SEQUENCE</scope>
</reference>
<protein>
    <submittedName>
        <fullName evidence="6">(spotted green pufferfish) hypothetical protein</fullName>
    </submittedName>
    <submittedName>
        <fullName evidence="7">Family with sequence similarity 83 member Gb</fullName>
    </submittedName>
</protein>
<proteinExistence type="inferred from homology"/>
<dbReference type="Pfam" id="PF07894">
    <property type="entry name" value="SACK1"/>
    <property type="match status" value="1"/>
</dbReference>
<dbReference type="KEGG" id="tng:GSTEN00008085G001"/>
<accession>Q4T300</accession>
<feature type="compositionally biased region" description="Basic and acidic residues" evidence="4">
    <location>
        <begin position="74"/>
        <end position="83"/>
    </location>
</feature>
<dbReference type="CDD" id="cd09187">
    <property type="entry name" value="PLDc_FAM83G_N"/>
    <property type="match status" value="1"/>
</dbReference>
<reference evidence="7" key="3">
    <citation type="submission" date="2025-05" db="UniProtKB">
        <authorList>
            <consortium name="Ensembl"/>
        </authorList>
    </citation>
    <scope>IDENTIFICATION</scope>
</reference>
<dbReference type="Proteomes" id="UP000007303">
    <property type="component" value="Unassembled WGS sequence"/>
</dbReference>
<feature type="compositionally biased region" description="Low complexity" evidence="4">
    <location>
        <begin position="347"/>
        <end position="359"/>
    </location>
</feature>
<comment type="similarity">
    <text evidence="2">Belongs to the FAM83 family.</text>
</comment>
<reference evidence="6 8" key="1">
    <citation type="journal article" date="2004" name="Nature">
        <title>Genome duplication in the teleost fish Tetraodon nigroviridis reveals the early vertebrate proto-karyotype.</title>
        <authorList>
            <person name="Jaillon O."/>
            <person name="Aury J.-M."/>
            <person name="Brunet F."/>
            <person name="Petit J.-L."/>
            <person name="Stange-Thomann N."/>
            <person name="Mauceli E."/>
            <person name="Bouneau L."/>
            <person name="Fischer C."/>
            <person name="Ozouf-Costaz C."/>
            <person name="Bernot A."/>
            <person name="Nicaud S."/>
            <person name="Jaffe D."/>
            <person name="Fisher S."/>
            <person name="Lutfalla G."/>
            <person name="Dossat C."/>
            <person name="Segurens B."/>
            <person name="Dasilva C."/>
            <person name="Salanoubat M."/>
            <person name="Levy M."/>
            <person name="Boudet N."/>
            <person name="Castellano S."/>
            <person name="Anthouard V."/>
            <person name="Jubin C."/>
            <person name="Castelli V."/>
            <person name="Katinka M."/>
            <person name="Vacherie B."/>
            <person name="Biemont C."/>
            <person name="Skalli Z."/>
            <person name="Cattolico L."/>
            <person name="Poulain J."/>
            <person name="De Berardinis V."/>
            <person name="Cruaud C."/>
            <person name="Duprat S."/>
            <person name="Brottier P."/>
            <person name="Coutanceau J.-P."/>
            <person name="Gouzy J."/>
            <person name="Parra G."/>
            <person name="Lardier G."/>
            <person name="Chapple C."/>
            <person name="McKernan K.J."/>
            <person name="McEwan P."/>
            <person name="Bosak S."/>
            <person name="Kellis M."/>
            <person name="Volff J.-N."/>
            <person name="Guigo R."/>
            <person name="Zody M.C."/>
            <person name="Mesirov J."/>
            <person name="Lindblad-Toh K."/>
            <person name="Birren B."/>
            <person name="Nusbaum C."/>
            <person name="Kahn D."/>
            <person name="Robinson-Rechavi M."/>
            <person name="Laudet V."/>
            <person name="Schachter V."/>
            <person name="Quetier F."/>
            <person name="Saurin W."/>
            <person name="Scarpelli C."/>
            <person name="Wincker P."/>
            <person name="Lander E.S."/>
            <person name="Weissenbach J."/>
            <person name="Roest Crollius H."/>
        </authorList>
    </citation>
    <scope>NUCLEOTIDE SEQUENCE [LARGE SCALE GENOMIC DNA]</scope>
</reference>
<dbReference type="EMBL" id="CAAE01010147">
    <property type="protein sequence ID" value="CAF92732.1"/>
    <property type="molecule type" value="Genomic_DNA"/>
</dbReference>
<name>Q4T300_TETNG</name>
<dbReference type="InterPro" id="IPR012461">
    <property type="entry name" value="SACK1"/>
</dbReference>
<feature type="domain" description="Scaffolding anchor of CK1" evidence="5">
    <location>
        <begin position="15"/>
        <end position="295"/>
    </location>
</feature>
<dbReference type="GO" id="GO:0007165">
    <property type="term" value="P:signal transduction"/>
    <property type="evidence" value="ECO:0007669"/>
    <property type="project" value="TreeGrafter"/>
</dbReference>
<dbReference type="InterPro" id="IPR050944">
    <property type="entry name" value="FAM83"/>
</dbReference>
<evidence type="ECO:0000256" key="1">
    <source>
        <dbReference type="ARBA" id="ARBA00004496"/>
    </source>
</evidence>
<dbReference type="OMA" id="ADMHRGH"/>
<dbReference type="OrthoDB" id="6103632at2759"/>
<comment type="subcellular location">
    <subcellularLocation>
        <location evidence="1">Cytoplasm</location>
    </subcellularLocation>
</comment>
<dbReference type="GeneTree" id="ENSGT00940000157932"/>